<dbReference type="GO" id="GO:0015833">
    <property type="term" value="P:peptide transport"/>
    <property type="evidence" value="ECO:0007669"/>
    <property type="project" value="InterPro"/>
</dbReference>
<dbReference type="Pfam" id="PF00005">
    <property type="entry name" value="ABC_tran"/>
    <property type="match status" value="1"/>
</dbReference>
<dbReference type="RefSeq" id="WP_132126160.1">
    <property type="nucleotide sequence ID" value="NZ_SLWS01000021.1"/>
</dbReference>
<evidence type="ECO:0000256" key="6">
    <source>
        <dbReference type="ARBA" id="ARBA00022840"/>
    </source>
</evidence>
<gene>
    <name evidence="9" type="ORF">EV192_12133</name>
</gene>
<reference evidence="9 10" key="1">
    <citation type="submission" date="2019-03" db="EMBL/GenBank/DDBJ databases">
        <title>Genomic Encyclopedia of Type Strains, Phase IV (KMG-IV): sequencing the most valuable type-strain genomes for metagenomic binning, comparative biology and taxonomic classification.</title>
        <authorList>
            <person name="Goeker M."/>
        </authorList>
    </citation>
    <scope>NUCLEOTIDE SEQUENCE [LARGE SCALE GENOMIC DNA]</scope>
    <source>
        <strain evidence="9 10">DSM 45934</strain>
    </source>
</reference>
<proteinExistence type="inferred from homology"/>
<sequence length="314" mass="33265">MSVLLETDRLAVSLSGVPVVHDASLSVREGEIVGIAGESGSGKSITAMSLLNLLPPGASVTGSARFGDVDLMGLDKRGWQRVRGAGISMVFQDPTAALHPMLSIGRQLTEHMRTHLGMDRRAARNRAVELLDQVRIPAPEKALRAYPHQFSGGMRQRAAIAIALACQPRLLIADEPTTALDVTVQAGILALLDRLRAETGLSVLFITHDLGVLSALAARSYVFYAGRVLESGPTNEVLLRPRHPYTAALLDARPHSGGPLNPIPGSPVVPGAAPPGCPFEPRCGFTQPECSTVVPILDSVGDDRHVACPVWGGR</sequence>
<dbReference type="InterPro" id="IPR013563">
    <property type="entry name" value="Oligopep_ABC_C"/>
</dbReference>
<dbReference type="SMART" id="SM00382">
    <property type="entry name" value="AAA"/>
    <property type="match status" value="1"/>
</dbReference>
<dbReference type="GO" id="GO:0005886">
    <property type="term" value="C:plasma membrane"/>
    <property type="evidence" value="ECO:0007669"/>
    <property type="project" value="UniProtKB-SubCell"/>
</dbReference>
<dbReference type="InterPro" id="IPR050388">
    <property type="entry name" value="ABC_Ni/Peptide_Import"/>
</dbReference>
<dbReference type="Proteomes" id="UP000295680">
    <property type="component" value="Unassembled WGS sequence"/>
</dbReference>
<dbReference type="PROSITE" id="PS00211">
    <property type="entry name" value="ABC_TRANSPORTER_1"/>
    <property type="match status" value="1"/>
</dbReference>
<dbReference type="InterPro" id="IPR027417">
    <property type="entry name" value="P-loop_NTPase"/>
</dbReference>
<keyword evidence="6 9" id="KW-0067">ATP-binding</keyword>
<evidence type="ECO:0000256" key="7">
    <source>
        <dbReference type="ARBA" id="ARBA00023136"/>
    </source>
</evidence>
<dbReference type="Gene3D" id="3.40.50.300">
    <property type="entry name" value="P-loop containing nucleotide triphosphate hydrolases"/>
    <property type="match status" value="1"/>
</dbReference>
<dbReference type="Pfam" id="PF08352">
    <property type="entry name" value="oligo_HPY"/>
    <property type="match status" value="1"/>
</dbReference>
<comment type="caution">
    <text evidence="9">The sequence shown here is derived from an EMBL/GenBank/DDBJ whole genome shotgun (WGS) entry which is preliminary data.</text>
</comment>
<protein>
    <submittedName>
        <fullName evidence="9">Peptide/nickel transport system ATP-binding protein</fullName>
    </submittedName>
</protein>
<name>A0A4R2IMR1_9PSEU</name>
<dbReference type="InterPro" id="IPR003593">
    <property type="entry name" value="AAA+_ATPase"/>
</dbReference>
<dbReference type="PROSITE" id="PS50893">
    <property type="entry name" value="ABC_TRANSPORTER_2"/>
    <property type="match status" value="1"/>
</dbReference>
<evidence type="ECO:0000256" key="2">
    <source>
        <dbReference type="ARBA" id="ARBA00005417"/>
    </source>
</evidence>
<dbReference type="GO" id="GO:0016887">
    <property type="term" value="F:ATP hydrolysis activity"/>
    <property type="evidence" value="ECO:0007669"/>
    <property type="project" value="InterPro"/>
</dbReference>
<dbReference type="CDD" id="cd03257">
    <property type="entry name" value="ABC_NikE_OppD_transporters"/>
    <property type="match status" value="1"/>
</dbReference>
<evidence type="ECO:0000259" key="8">
    <source>
        <dbReference type="PROSITE" id="PS50893"/>
    </source>
</evidence>
<evidence type="ECO:0000256" key="4">
    <source>
        <dbReference type="ARBA" id="ARBA00022475"/>
    </source>
</evidence>
<keyword evidence="4" id="KW-1003">Cell membrane</keyword>
<dbReference type="InterPro" id="IPR017871">
    <property type="entry name" value="ABC_transporter-like_CS"/>
</dbReference>
<dbReference type="PANTHER" id="PTHR43297:SF2">
    <property type="entry name" value="DIPEPTIDE TRANSPORT ATP-BINDING PROTEIN DPPD"/>
    <property type="match status" value="1"/>
</dbReference>
<evidence type="ECO:0000256" key="3">
    <source>
        <dbReference type="ARBA" id="ARBA00022448"/>
    </source>
</evidence>
<keyword evidence="5" id="KW-0547">Nucleotide-binding</keyword>
<comment type="similarity">
    <text evidence="2">Belongs to the ABC transporter superfamily.</text>
</comment>
<evidence type="ECO:0000313" key="9">
    <source>
        <dbReference type="EMBL" id="TCO45269.1"/>
    </source>
</evidence>
<keyword evidence="10" id="KW-1185">Reference proteome</keyword>
<evidence type="ECO:0000313" key="10">
    <source>
        <dbReference type="Proteomes" id="UP000295680"/>
    </source>
</evidence>
<dbReference type="AlphaFoldDB" id="A0A4R2IMR1"/>
<dbReference type="GO" id="GO:0005524">
    <property type="term" value="F:ATP binding"/>
    <property type="evidence" value="ECO:0007669"/>
    <property type="project" value="UniProtKB-KW"/>
</dbReference>
<keyword evidence="3" id="KW-0813">Transport</keyword>
<organism evidence="9 10">
    <name type="scientific">Actinocrispum wychmicini</name>
    <dbReference type="NCBI Taxonomy" id="1213861"/>
    <lineage>
        <taxon>Bacteria</taxon>
        <taxon>Bacillati</taxon>
        <taxon>Actinomycetota</taxon>
        <taxon>Actinomycetes</taxon>
        <taxon>Pseudonocardiales</taxon>
        <taxon>Pseudonocardiaceae</taxon>
        <taxon>Actinocrispum</taxon>
    </lineage>
</organism>
<accession>A0A4R2IMR1</accession>
<dbReference type="OrthoDB" id="3677453at2"/>
<dbReference type="InterPro" id="IPR003439">
    <property type="entry name" value="ABC_transporter-like_ATP-bd"/>
</dbReference>
<dbReference type="FunFam" id="3.40.50.300:FF:000016">
    <property type="entry name" value="Oligopeptide ABC transporter ATP-binding component"/>
    <property type="match status" value="1"/>
</dbReference>
<feature type="domain" description="ABC transporter" evidence="8">
    <location>
        <begin position="5"/>
        <end position="250"/>
    </location>
</feature>
<dbReference type="NCBIfam" id="TIGR01727">
    <property type="entry name" value="oligo_HPY"/>
    <property type="match status" value="1"/>
</dbReference>
<dbReference type="EMBL" id="SLWS01000021">
    <property type="protein sequence ID" value="TCO45269.1"/>
    <property type="molecule type" value="Genomic_DNA"/>
</dbReference>
<keyword evidence="7" id="KW-0472">Membrane</keyword>
<evidence type="ECO:0000256" key="1">
    <source>
        <dbReference type="ARBA" id="ARBA00004202"/>
    </source>
</evidence>
<dbReference type="PANTHER" id="PTHR43297">
    <property type="entry name" value="OLIGOPEPTIDE TRANSPORT ATP-BINDING PROTEIN APPD"/>
    <property type="match status" value="1"/>
</dbReference>
<dbReference type="SUPFAM" id="SSF52540">
    <property type="entry name" value="P-loop containing nucleoside triphosphate hydrolases"/>
    <property type="match status" value="1"/>
</dbReference>
<comment type="subcellular location">
    <subcellularLocation>
        <location evidence="1">Cell membrane</location>
        <topology evidence="1">Peripheral membrane protein</topology>
    </subcellularLocation>
</comment>
<evidence type="ECO:0000256" key="5">
    <source>
        <dbReference type="ARBA" id="ARBA00022741"/>
    </source>
</evidence>